<dbReference type="InterPro" id="IPR004474">
    <property type="entry name" value="LytR_CpsA_psr"/>
</dbReference>
<dbReference type="Pfam" id="PF03816">
    <property type="entry name" value="LytR_cpsA_psr"/>
    <property type="match status" value="1"/>
</dbReference>
<feature type="compositionally biased region" description="Low complexity" evidence="2">
    <location>
        <begin position="120"/>
        <end position="136"/>
    </location>
</feature>
<evidence type="ECO:0000313" key="5">
    <source>
        <dbReference type="Proteomes" id="UP000609323"/>
    </source>
</evidence>
<gene>
    <name evidence="4" type="ORF">GCM10010917_18190</name>
</gene>
<accession>A0ABQ1FXL4</accession>
<keyword evidence="5" id="KW-1185">Reference proteome</keyword>
<dbReference type="InterPro" id="IPR050922">
    <property type="entry name" value="LytR/CpsA/Psr_CW_biosynth"/>
</dbReference>
<protein>
    <recommendedName>
        <fullName evidence="3">Cell envelope-related transcriptional attenuator domain-containing protein</fullName>
    </recommendedName>
</protein>
<evidence type="ECO:0000256" key="2">
    <source>
        <dbReference type="SAM" id="MobiDB-lite"/>
    </source>
</evidence>
<feature type="compositionally biased region" description="Gly residues" evidence="2">
    <location>
        <begin position="64"/>
        <end position="82"/>
    </location>
</feature>
<feature type="domain" description="Cell envelope-related transcriptional attenuator" evidence="3">
    <location>
        <begin position="157"/>
        <end position="308"/>
    </location>
</feature>
<reference evidence="5" key="1">
    <citation type="journal article" date="2019" name="Int. J. Syst. Evol. Microbiol.">
        <title>The Global Catalogue of Microorganisms (GCM) 10K type strain sequencing project: providing services to taxonomists for standard genome sequencing and annotation.</title>
        <authorList>
            <consortium name="The Broad Institute Genomics Platform"/>
            <consortium name="The Broad Institute Genome Sequencing Center for Infectious Disease"/>
            <person name="Wu L."/>
            <person name="Ma J."/>
        </authorList>
    </citation>
    <scope>NUCLEOTIDE SEQUENCE [LARGE SCALE GENOMIC DNA]</scope>
    <source>
        <strain evidence="5">CGMCC 1.15044</strain>
    </source>
</reference>
<evidence type="ECO:0000259" key="3">
    <source>
        <dbReference type="Pfam" id="PF03816"/>
    </source>
</evidence>
<feature type="compositionally biased region" description="Low complexity" evidence="2">
    <location>
        <begin position="83"/>
        <end position="97"/>
    </location>
</feature>
<dbReference type="Proteomes" id="UP000609323">
    <property type="component" value="Unassembled WGS sequence"/>
</dbReference>
<dbReference type="Gene3D" id="3.40.630.190">
    <property type="entry name" value="LCP protein"/>
    <property type="match status" value="1"/>
</dbReference>
<evidence type="ECO:0000256" key="1">
    <source>
        <dbReference type="ARBA" id="ARBA00006068"/>
    </source>
</evidence>
<sequence length="394" mass="41509">MRSRWSQPKPKRKLRTIAIITGCALLLLAGAGTAAMIRLDPEHHFRSGNIPVAAMPEGDAGGEDTAGGESGIGSGIGTGTEGTEGAVQSDSSAALSGNGSGGNGGSGGGSQGQGQGGHNPGASSMSSSGPVSSSGSSETRFNLLLLGIDARESEDSRTDVMMLAHVNLDQHQVNLISIPRDTRVNLKGVGYTKINHAHVVGELKGGNHAGTLASLQAVSNLCGCTINYYMKTNFAGFVHFIDSIGGLDVTLDKPVKLTYAHRTLPEGSQHLNGDLTLKLVQERHSLSSGDLNRQQNQALVLKAMIQTLLQPDNLVRIPGLLSQVRKDILDTNLSDSDIISLSLLAKDLQSEDIQYDQVPGHSGKANDPLVGKELDYWIPDLEAWDNLAKKLLED</sequence>
<evidence type="ECO:0000313" key="4">
    <source>
        <dbReference type="EMBL" id="GGA33379.1"/>
    </source>
</evidence>
<proteinExistence type="inferred from homology"/>
<feature type="compositionally biased region" description="Gly residues" evidence="2">
    <location>
        <begin position="98"/>
        <end position="119"/>
    </location>
</feature>
<dbReference type="RefSeq" id="WP_094094954.1">
    <property type="nucleotide sequence ID" value="NZ_BMHF01000005.1"/>
</dbReference>
<dbReference type="PANTHER" id="PTHR33392">
    <property type="entry name" value="POLYISOPRENYL-TEICHOIC ACID--PEPTIDOGLYCAN TEICHOIC ACID TRANSFERASE TAGU"/>
    <property type="match status" value="1"/>
</dbReference>
<feature type="region of interest" description="Disordered" evidence="2">
    <location>
        <begin position="48"/>
        <end position="136"/>
    </location>
</feature>
<dbReference type="NCBIfam" id="TIGR00350">
    <property type="entry name" value="lytR_cpsA_psr"/>
    <property type="match status" value="1"/>
</dbReference>
<comment type="similarity">
    <text evidence="1">Belongs to the LytR/CpsA/Psr (LCP) family.</text>
</comment>
<dbReference type="PANTHER" id="PTHR33392:SF6">
    <property type="entry name" value="POLYISOPRENYL-TEICHOIC ACID--PEPTIDOGLYCAN TEICHOIC ACID TRANSFERASE TAGU"/>
    <property type="match status" value="1"/>
</dbReference>
<comment type="caution">
    <text evidence="4">The sequence shown here is derived from an EMBL/GenBank/DDBJ whole genome shotgun (WGS) entry which is preliminary data.</text>
</comment>
<dbReference type="EMBL" id="BMHF01000005">
    <property type="protein sequence ID" value="GGA33379.1"/>
    <property type="molecule type" value="Genomic_DNA"/>
</dbReference>
<name>A0ABQ1FXL4_9BACL</name>
<organism evidence="4 5">
    <name type="scientific">Paenibacillus physcomitrellae</name>
    <dbReference type="NCBI Taxonomy" id="1619311"/>
    <lineage>
        <taxon>Bacteria</taxon>
        <taxon>Bacillati</taxon>
        <taxon>Bacillota</taxon>
        <taxon>Bacilli</taxon>
        <taxon>Bacillales</taxon>
        <taxon>Paenibacillaceae</taxon>
        <taxon>Paenibacillus</taxon>
    </lineage>
</organism>